<proteinExistence type="predicted"/>
<accession>A0ACD1HKR9</accession>
<sequence length="153" mass="16898">MVVSDELGDKAQTVATAMVRRGWVSDVCREKDTRADGTGEIEGMARRREGTKAQTNGDLVARVLIERGAMSIFRGEKDSRGARYQIGSRRKVKGTKATRGRGGKNAIRTTKEREGRGQEARRRRSKGRRGGEGRGGKGTAKIRRGREGERVRV</sequence>
<gene>
    <name evidence="1" type="ORF">BO66DRAFT_179091</name>
</gene>
<reference evidence="1" key="1">
    <citation type="submission" date="2018-02" db="EMBL/GenBank/DDBJ databases">
        <title>The genomes of Aspergillus section Nigri reveals drivers in fungal speciation.</title>
        <authorList>
            <consortium name="DOE Joint Genome Institute"/>
            <person name="Vesth T.C."/>
            <person name="Nybo J."/>
            <person name="Theobald S."/>
            <person name="Brandl J."/>
            <person name="Frisvad J.C."/>
            <person name="Nielsen K.F."/>
            <person name="Lyhne E.K."/>
            <person name="Kogle M.E."/>
            <person name="Kuo A."/>
            <person name="Riley R."/>
            <person name="Clum A."/>
            <person name="Nolan M."/>
            <person name="Lipzen A."/>
            <person name="Salamov A."/>
            <person name="Henrissat B."/>
            <person name="Wiebenga A."/>
            <person name="De vries R.P."/>
            <person name="Grigoriev I.V."/>
            <person name="Mortensen U.H."/>
            <person name="Andersen M.R."/>
            <person name="Baker S.E."/>
        </authorList>
    </citation>
    <scope>NUCLEOTIDE SEQUENCE</scope>
    <source>
        <strain evidence="1">CBS 121060</strain>
    </source>
</reference>
<name>A0ACD1HKR9_9EURO</name>
<evidence type="ECO:0000313" key="1">
    <source>
        <dbReference type="EMBL" id="RAH74057.1"/>
    </source>
</evidence>
<organism evidence="1 2">
    <name type="scientific">Aspergillus aculeatinus CBS 121060</name>
    <dbReference type="NCBI Taxonomy" id="1448322"/>
    <lineage>
        <taxon>Eukaryota</taxon>
        <taxon>Fungi</taxon>
        <taxon>Dikarya</taxon>
        <taxon>Ascomycota</taxon>
        <taxon>Pezizomycotina</taxon>
        <taxon>Eurotiomycetes</taxon>
        <taxon>Eurotiomycetidae</taxon>
        <taxon>Eurotiales</taxon>
        <taxon>Aspergillaceae</taxon>
        <taxon>Aspergillus</taxon>
        <taxon>Aspergillus subgen. Circumdati</taxon>
    </lineage>
</organism>
<dbReference type="EMBL" id="KZ824937">
    <property type="protein sequence ID" value="RAH74057.1"/>
    <property type="molecule type" value="Genomic_DNA"/>
</dbReference>
<evidence type="ECO:0000313" key="2">
    <source>
        <dbReference type="Proteomes" id="UP000249661"/>
    </source>
</evidence>
<protein>
    <submittedName>
        <fullName evidence="1">Uncharacterized protein</fullName>
    </submittedName>
</protein>
<dbReference type="Proteomes" id="UP000249661">
    <property type="component" value="Unassembled WGS sequence"/>
</dbReference>
<keyword evidence="2" id="KW-1185">Reference proteome</keyword>